<evidence type="ECO:0000256" key="1">
    <source>
        <dbReference type="ARBA" id="ARBA00022670"/>
    </source>
</evidence>
<evidence type="ECO:0000259" key="8">
    <source>
        <dbReference type="Pfam" id="PF01435"/>
    </source>
</evidence>
<keyword evidence="7" id="KW-0472">Membrane</keyword>
<evidence type="ECO:0000313" key="9">
    <source>
        <dbReference type="EMBL" id="MBE9460261.1"/>
    </source>
</evidence>
<feature type="domain" description="Peptidase M48" evidence="8">
    <location>
        <begin position="159"/>
        <end position="335"/>
    </location>
</feature>
<dbReference type="RefSeq" id="WP_194118604.1">
    <property type="nucleotide sequence ID" value="NZ_JACYGY010000001.1"/>
</dbReference>
<evidence type="ECO:0000256" key="7">
    <source>
        <dbReference type="SAM" id="Phobius"/>
    </source>
</evidence>
<comment type="similarity">
    <text evidence="6">Belongs to the peptidase M48 family.</text>
</comment>
<dbReference type="PANTHER" id="PTHR22726">
    <property type="entry name" value="METALLOENDOPEPTIDASE OMA1"/>
    <property type="match status" value="1"/>
</dbReference>
<accession>A0ABR9W5L4</accession>
<keyword evidence="1 6" id="KW-0645">Protease</keyword>
<reference evidence="10" key="1">
    <citation type="submission" date="2023-07" db="EMBL/GenBank/DDBJ databases">
        <title>Dyadobacter sp. nov 'subterranea' isolated from contaminted grondwater.</title>
        <authorList>
            <person name="Szabo I."/>
            <person name="Al-Omari J."/>
            <person name="Szerdahelyi S.G."/>
            <person name="Rado J."/>
        </authorList>
    </citation>
    <scope>NUCLEOTIDE SEQUENCE [LARGE SCALE GENOMIC DNA]</scope>
    <source>
        <strain evidence="10">UP-52</strain>
    </source>
</reference>
<dbReference type="InterPro" id="IPR051156">
    <property type="entry name" value="Mito/Outer_Membr_Metalloprot"/>
</dbReference>
<proteinExistence type="inferred from homology"/>
<evidence type="ECO:0000256" key="5">
    <source>
        <dbReference type="ARBA" id="ARBA00023049"/>
    </source>
</evidence>
<name>A0ABR9W5L4_9BACT</name>
<evidence type="ECO:0000256" key="3">
    <source>
        <dbReference type="ARBA" id="ARBA00022801"/>
    </source>
</evidence>
<evidence type="ECO:0000256" key="6">
    <source>
        <dbReference type="RuleBase" id="RU003983"/>
    </source>
</evidence>
<evidence type="ECO:0000256" key="4">
    <source>
        <dbReference type="ARBA" id="ARBA00022833"/>
    </source>
</evidence>
<dbReference type="EMBL" id="JACYGY010000001">
    <property type="protein sequence ID" value="MBE9460261.1"/>
    <property type="molecule type" value="Genomic_DNA"/>
</dbReference>
<keyword evidence="10" id="KW-1185">Reference proteome</keyword>
<protein>
    <submittedName>
        <fullName evidence="9">M48 family metallopeptidase</fullName>
    </submittedName>
</protein>
<dbReference type="InterPro" id="IPR001915">
    <property type="entry name" value="Peptidase_M48"/>
</dbReference>
<dbReference type="Proteomes" id="UP000634134">
    <property type="component" value="Unassembled WGS sequence"/>
</dbReference>
<dbReference type="PANTHER" id="PTHR22726:SF1">
    <property type="entry name" value="METALLOENDOPEPTIDASE OMA1, MITOCHONDRIAL"/>
    <property type="match status" value="1"/>
</dbReference>
<evidence type="ECO:0000256" key="2">
    <source>
        <dbReference type="ARBA" id="ARBA00022723"/>
    </source>
</evidence>
<comment type="cofactor">
    <cofactor evidence="6">
        <name>Zn(2+)</name>
        <dbReference type="ChEBI" id="CHEBI:29105"/>
    </cofactor>
    <text evidence="6">Binds 1 zinc ion per subunit.</text>
</comment>
<keyword evidence="7" id="KW-1133">Transmembrane helix</keyword>
<dbReference type="Pfam" id="PF01435">
    <property type="entry name" value="Peptidase_M48"/>
    <property type="match status" value="1"/>
</dbReference>
<feature type="transmembrane region" description="Helical" evidence="7">
    <location>
        <begin position="106"/>
        <end position="130"/>
    </location>
</feature>
<keyword evidence="4 6" id="KW-0862">Zinc</keyword>
<sequence>MYHFNILYFDGKLSVTHQAILHLKPDHWIIQFTDQDSIEQIVRWEIDGIERDLGFNSLYIFRYGDFPKQTIECKDENLLVALKELYPGKPFFSKQINFLLSQNTTIITGLACALVGFIALAYFYILPWFAETVAENIPVSIETQMGETMYDNIITQYHKNDSLTRSVNDFVKEINFKTDYPVEVTVVKEDQMNAFALPGGHIVVFDKLLSKMKTKEELAALLAHEVAHVHYRHSLKSIFRSLSGYLLISLIFNDVNGIAAVLADNSNMLLNLSYSRKLEQDADEKAVEILQVNNLSLKGFADLFTLLKSESNDSKTLNLLSTHPLTDNRIKYAKDAAFHQRVVRNNDKLEEKWREIADQFK</sequence>
<comment type="caution">
    <text evidence="9">The sequence shown here is derived from an EMBL/GenBank/DDBJ whole genome shotgun (WGS) entry which is preliminary data.</text>
</comment>
<evidence type="ECO:0000313" key="10">
    <source>
        <dbReference type="Proteomes" id="UP000634134"/>
    </source>
</evidence>
<organism evidence="9 10">
    <name type="scientific">Dyadobacter subterraneus</name>
    <dbReference type="NCBI Taxonomy" id="2773304"/>
    <lineage>
        <taxon>Bacteria</taxon>
        <taxon>Pseudomonadati</taxon>
        <taxon>Bacteroidota</taxon>
        <taxon>Cytophagia</taxon>
        <taxon>Cytophagales</taxon>
        <taxon>Spirosomataceae</taxon>
        <taxon>Dyadobacter</taxon>
    </lineage>
</organism>
<gene>
    <name evidence="9" type="ORF">IEE83_00060</name>
</gene>
<dbReference type="CDD" id="cd07332">
    <property type="entry name" value="M48C_Oma1_like"/>
    <property type="match status" value="1"/>
</dbReference>
<keyword evidence="7" id="KW-0812">Transmembrane</keyword>
<keyword evidence="5 6" id="KW-0482">Metalloprotease</keyword>
<keyword evidence="3 6" id="KW-0378">Hydrolase</keyword>
<dbReference type="Gene3D" id="3.30.2010.10">
    <property type="entry name" value="Metalloproteases ('zincins'), catalytic domain"/>
    <property type="match status" value="1"/>
</dbReference>
<keyword evidence="2" id="KW-0479">Metal-binding</keyword>